<dbReference type="AlphaFoldDB" id="A0A9W8NFB0"/>
<evidence type="ECO:0000313" key="1">
    <source>
        <dbReference type="EMBL" id="KAJ3573356.1"/>
    </source>
</evidence>
<evidence type="ECO:0000313" key="2">
    <source>
        <dbReference type="Proteomes" id="UP001148614"/>
    </source>
</evidence>
<sequence length="101" mass="11614">MPSIRSNAATQGSNSQVYRVEHYMLSEQRTQTYVEDTTYSANGRASGVEGATRARTEEEMRREYGALFASVEHMTRQQSISNQQLLRDLRTLRRRPHMSTS</sequence>
<dbReference type="Proteomes" id="UP001148614">
    <property type="component" value="Unassembled WGS sequence"/>
</dbReference>
<accession>A0A9W8NFB0</accession>
<organism evidence="1 2">
    <name type="scientific">Xylaria arbuscula</name>
    <dbReference type="NCBI Taxonomy" id="114810"/>
    <lineage>
        <taxon>Eukaryota</taxon>
        <taxon>Fungi</taxon>
        <taxon>Dikarya</taxon>
        <taxon>Ascomycota</taxon>
        <taxon>Pezizomycotina</taxon>
        <taxon>Sordariomycetes</taxon>
        <taxon>Xylariomycetidae</taxon>
        <taxon>Xylariales</taxon>
        <taxon>Xylariaceae</taxon>
        <taxon>Xylaria</taxon>
    </lineage>
</organism>
<comment type="caution">
    <text evidence="1">The sequence shown here is derived from an EMBL/GenBank/DDBJ whole genome shotgun (WGS) entry which is preliminary data.</text>
</comment>
<protein>
    <submittedName>
        <fullName evidence="1">Uncharacterized protein</fullName>
    </submittedName>
</protein>
<gene>
    <name evidence="1" type="ORF">NPX13_g4734</name>
</gene>
<keyword evidence="2" id="KW-1185">Reference proteome</keyword>
<name>A0A9W8NFB0_9PEZI</name>
<proteinExistence type="predicted"/>
<reference evidence="1" key="1">
    <citation type="submission" date="2022-07" db="EMBL/GenBank/DDBJ databases">
        <title>Genome Sequence of Xylaria arbuscula.</title>
        <authorList>
            <person name="Buettner E."/>
        </authorList>
    </citation>
    <scope>NUCLEOTIDE SEQUENCE</scope>
    <source>
        <strain evidence="1">VT107</strain>
    </source>
</reference>
<dbReference type="EMBL" id="JANPWZ010000689">
    <property type="protein sequence ID" value="KAJ3573356.1"/>
    <property type="molecule type" value="Genomic_DNA"/>
</dbReference>